<gene>
    <name evidence="1" type="ORF">STABA_v1c09420</name>
</gene>
<dbReference type="KEGG" id="stab:STABA_v1c09420"/>
<dbReference type="AlphaFoldDB" id="A0A6I6CBG1"/>
<sequence length="79" mass="9419">MEKHLWSWLIVNKVILEKSKLTINRVISVLGSISYFNNSFDENIYDLIRGNTELRMYGVYNSKSNEFFLIEIDFNHNSR</sequence>
<protein>
    <submittedName>
        <fullName evidence="1">Uncharacterized protein</fullName>
    </submittedName>
</protein>
<reference evidence="1 2" key="1">
    <citation type="submission" date="2019-11" db="EMBL/GenBank/DDBJ databases">
        <title>Complete genome sequence of Spiroplasma tabanidicola TAUS-1 (DSM 22603).</title>
        <authorList>
            <person name="Huang C.-T."/>
            <person name="Lin Y.-C."/>
            <person name="Kuo C.-H."/>
        </authorList>
    </citation>
    <scope>NUCLEOTIDE SEQUENCE [LARGE SCALE GENOMIC DNA]</scope>
    <source>
        <strain evidence="1 2">TAUS-1</strain>
    </source>
</reference>
<accession>A0A6I6CBG1</accession>
<name>A0A6I6CBG1_9MOLU</name>
<dbReference type="EMBL" id="CP046276">
    <property type="protein sequence ID" value="QGS52295.1"/>
    <property type="molecule type" value="Genomic_DNA"/>
</dbReference>
<organism evidence="1 2">
    <name type="scientific">Spiroplasma tabanidicola</name>
    <dbReference type="NCBI Taxonomy" id="324079"/>
    <lineage>
        <taxon>Bacteria</taxon>
        <taxon>Bacillati</taxon>
        <taxon>Mycoplasmatota</taxon>
        <taxon>Mollicutes</taxon>
        <taxon>Entomoplasmatales</taxon>
        <taxon>Spiroplasmataceae</taxon>
        <taxon>Spiroplasma</taxon>
    </lineage>
</organism>
<keyword evidence="2" id="KW-1185">Reference proteome</keyword>
<evidence type="ECO:0000313" key="2">
    <source>
        <dbReference type="Proteomes" id="UP000424468"/>
    </source>
</evidence>
<dbReference type="Proteomes" id="UP000424468">
    <property type="component" value="Chromosome"/>
</dbReference>
<proteinExistence type="predicted"/>
<evidence type="ECO:0000313" key="1">
    <source>
        <dbReference type="EMBL" id="QGS52295.1"/>
    </source>
</evidence>